<gene>
    <name evidence="1" type="ORF">PPRIM_AZ9-3.1.T0120203</name>
</gene>
<organism evidence="1 2">
    <name type="scientific">Paramecium primaurelia</name>
    <dbReference type="NCBI Taxonomy" id="5886"/>
    <lineage>
        <taxon>Eukaryota</taxon>
        <taxon>Sar</taxon>
        <taxon>Alveolata</taxon>
        <taxon>Ciliophora</taxon>
        <taxon>Intramacronucleata</taxon>
        <taxon>Oligohymenophorea</taxon>
        <taxon>Peniculida</taxon>
        <taxon>Parameciidae</taxon>
        <taxon>Paramecium</taxon>
    </lineage>
</organism>
<sequence>MKPLVISNSQINKHEQANKGQNRILRYEDKKVFQENFFKKSRLQQEPQNFQQYFYFNNVLQNQRKQMIIENTDQELQENQLNGNQVMSIQEKIINYIIEYQQQQQINKKYTYVKRKMYEELRIEESKIIQQKGESESVSTDCSNVEKSIYQQELSCEKSFTEYLRLGFENFYKGEFSQILFQENYISPKQIIINLNKALQQFNECNKKKMREDLRVCYIGISEEFNFHSIQEEKDFQFLQSFSFMIQNEQSLLTEPQQKQNINNLIQKNQYYIKLNVSNKITNQIHLLYKYFLKCKIRQFKPKIIILFLEINDFIDFETYYFQKLIAQLEKISQHSLMVIPLLSMYSPQNYEKYLKCAVLITNSCLDYSYKRKNKAYYQCDDISAQQYKEYSQYFAQTQKEQQFFARQYLALKVRNNKYQSNDMDIENQQENYCLPYGKSVQNEQKKNIVEQEFQLNVIGILNLKNQIILTKIYEKQSQEPIKISEVQYFISYNQDKKQFIICIIKDDQLFYQICSYNTESETQIEDSIYLDEYRYFKVLKKNCKSSYLLLDSNFYQFNVIISIDKQTKQLRNHNSGFQYFVQVYKYNLNEIQQPQKYFNQEPTQQNTYNLINFTITELEKNKFIVLGGSYQSFSEFQDFNLRTCSIIIEIDEKNQNKLKITENIGKLKSYENSIAQKIDNFSLIYFESQTQYLTAPIQSQFQKLSIFGAQSKLQTENYSILNQEIFEFYQKKKKLFKSNQLNSKIISQNKKQLVFVVVVQELVQDNQKILDQENSINVKFLSKQVQLQTHKFQFIIEFAKQTIDIQYETYQFIIEQIEKTNSLRESCLYVNWLEDRNNQYIFPYNGVQNLYLLYFHDKPTPKTRKFIFEDPKDKEDYIDFDEVILNDLDNEQLWIVRKINHQDHISLALFESDWINLQEVKDSQEDSITKVPISFIFTIAQIKEDFCLIGLEVKWQIEQGKKCPYLIVCTSNQIYEISIQMIRKVKWDNILRYKPNTWEKEPLEFQQSPIYKQKQVQFNINMQIPTIVASLENGDLLLFYSYCNVNKEVENQYQLEIQYLILKNLNQQDNERIDYDDGTKEFKFKTIKYNSKKEVNIAKINAVIISKNEFEFSVIVEESDSNLYKVFSGNDSKDKKQLITIMKECKILNDAAPLKNQCIIVSQDTQNVYHLQ</sequence>
<name>A0A8S1JZJ5_PARPR</name>
<protein>
    <submittedName>
        <fullName evidence="1">Uncharacterized protein</fullName>
    </submittedName>
</protein>
<dbReference type="OMA" id="FEFYQKK"/>
<evidence type="ECO:0000313" key="1">
    <source>
        <dbReference type="EMBL" id="CAD8047892.1"/>
    </source>
</evidence>
<dbReference type="EMBL" id="CAJJDM010000009">
    <property type="protein sequence ID" value="CAD8047892.1"/>
    <property type="molecule type" value="Genomic_DNA"/>
</dbReference>
<accession>A0A8S1JZJ5</accession>
<keyword evidence="2" id="KW-1185">Reference proteome</keyword>
<proteinExistence type="predicted"/>
<dbReference type="Proteomes" id="UP000688137">
    <property type="component" value="Unassembled WGS sequence"/>
</dbReference>
<reference evidence="1" key="1">
    <citation type="submission" date="2021-01" db="EMBL/GenBank/DDBJ databases">
        <authorList>
            <consortium name="Genoscope - CEA"/>
            <person name="William W."/>
        </authorList>
    </citation>
    <scope>NUCLEOTIDE SEQUENCE</scope>
</reference>
<comment type="caution">
    <text evidence="1">The sequence shown here is derived from an EMBL/GenBank/DDBJ whole genome shotgun (WGS) entry which is preliminary data.</text>
</comment>
<dbReference type="AlphaFoldDB" id="A0A8S1JZJ5"/>
<evidence type="ECO:0000313" key="2">
    <source>
        <dbReference type="Proteomes" id="UP000688137"/>
    </source>
</evidence>